<sequence>MFAPANHAQFRLSLPGVEHDFQVLAFTGFEAISQPYAFELELVSERADLDLHSLLHQPAFLAFAADGSGIHGVIEQLAQGESGPRLTRYRMTLVPHLSRLAHRHNARIFQQQTVLQIIAQLLEAHGIQADAYRFQLGPTVYLEREYCVQYAESDLHFLQRLCEEEGIHYHFRHSTQGHVLVFGDDQTAFPQRCQPTAYRPGSGQVADAPAIHRFSVRMTNRTSRVSRRDYDFEKPSLVLDSAAPLDGNRLREDYGYPGRFVDRERGRHLSQRALERHRCDVRQAEGQSNQPHLLSGHFLALNEHPRDVWNNLWLLTELHHEGKQPQVLGEFASGDTAAADGFNQGYRNRFTATPWDLPFRPALRHPKPQLFGNQSAVVTGPKGEEIHCDEYGRIKVHFFWDREHGDRDSPADDKSSCWLRVASSWAGERYGAVAIPRVGMEVLVSFLEGDPDQPLVTGCLYHTENPVPYDLPAHKTRTVFKTLSSPGGGGFNELRIEDRKDAEQVYIHAQRDWEQHIQHDQIVHVGHERHDHVGANSYTELNAEEHRLTHRTRKTELKADDHLSVGHSQHIKLGTAHLLNAGQEIHLKAGQKLIIEAGDELTLKAGGSFIKLDPGGVSLVGPQVKINAGGSAGKGSGFTLMSPRLPTRTIFGLQTEQQDSPKTSFPQSLSETQSPYEQASRSLTGCAACDKPIACETAIDFDFISELEGGLLLEGYVPNPEKSKSGVTVSVGFDLGARNLNDLEKLDLPVDLIEKLTPYLTLKTREALEYLTDNPLLISKKEAEIIYQNVKKQSSQNLISAYDSASPTPFNCLPKEAQTVIASVAFQYGSLVARTPKFWKQIIKQDWNSAYENLLDFHDDYPTRRKKEAQFLKGVINQ</sequence>
<dbReference type="InterPro" id="IPR023347">
    <property type="entry name" value="Lysozyme_dom_sf"/>
</dbReference>
<dbReference type="Pfam" id="PF16754">
    <property type="entry name" value="Pesticin"/>
    <property type="match status" value="1"/>
</dbReference>
<comment type="similarity">
    <text evidence="2">Belongs to the VgrG protein family.</text>
</comment>
<evidence type="ECO:0000313" key="10">
    <source>
        <dbReference type="EMBL" id="MBD7975914.1"/>
    </source>
</evidence>
<evidence type="ECO:0000256" key="2">
    <source>
        <dbReference type="ARBA" id="ARBA00005558"/>
    </source>
</evidence>
<dbReference type="InterPro" id="IPR037026">
    <property type="entry name" value="Vgr_OB-fold_dom_sf"/>
</dbReference>
<dbReference type="SUPFAM" id="SSF69279">
    <property type="entry name" value="Phage tail proteins"/>
    <property type="match status" value="2"/>
</dbReference>
<evidence type="ECO:0000256" key="5">
    <source>
        <dbReference type="ARBA" id="ARBA00022638"/>
    </source>
</evidence>
<feature type="domain" description="Gp5/Type VI secretion system Vgr C-terminal trimerisation" evidence="9">
    <location>
        <begin position="479"/>
        <end position="585"/>
    </location>
</feature>
<feature type="region of interest" description="Disordered" evidence="6">
    <location>
        <begin position="653"/>
        <end position="676"/>
    </location>
</feature>
<dbReference type="InterPro" id="IPR006531">
    <property type="entry name" value="Gp5/Vgr_OB"/>
</dbReference>
<evidence type="ECO:0000259" key="9">
    <source>
        <dbReference type="Pfam" id="PF22178"/>
    </source>
</evidence>
<dbReference type="PANTHER" id="PTHR32305">
    <property type="match status" value="1"/>
</dbReference>
<comment type="subcellular location">
    <subcellularLocation>
        <location evidence="1">Secreted</location>
    </subcellularLocation>
</comment>
<evidence type="ECO:0000256" key="1">
    <source>
        <dbReference type="ARBA" id="ARBA00004613"/>
    </source>
</evidence>
<reference evidence="10 11" key="1">
    <citation type="submission" date="2020-08" db="EMBL/GenBank/DDBJ databases">
        <title>A Genomic Blueprint of the Chicken Gut Microbiome.</title>
        <authorList>
            <person name="Gilroy R."/>
            <person name="Ravi A."/>
            <person name="Getino M."/>
            <person name="Pursley I."/>
            <person name="Horton D.L."/>
            <person name="Alikhan N.-F."/>
            <person name="Baker D."/>
            <person name="Gharbi K."/>
            <person name="Hall N."/>
            <person name="Watson M."/>
            <person name="Adriaenssens E.M."/>
            <person name="Foster-Nyarko E."/>
            <person name="Jarju S."/>
            <person name="Secka A."/>
            <person name="Antonio M."/>
            <person name="Oren A."/>
            <person name="Chaudhuri R."/>
            <person name="La Ragione R.M."/>
            <person name="Hildebrand F."/>
            <person name="Pallen M.J."/>
        </authorList>
    </citation>
    <scope>NUCLEOTIDE SEQUENCE [LARGE SCALE GENOMIC DNA]</scope>
    <source>
        <strain evidence="10 11">Sa2CUA2</strain>
    </source>
</reference>
<feature type="domain" description="Gp5/Type VI secretion system Vgr protein OB-fold" evidence="7">
    <location>
        <begin position="411"/>
        <end position="461"/>
    </location>
</feature>
<evidence type="ECO:0000259" key="8">
    <source>
        <dbReference type="Pfam" id="PF16754"/>
    </source>
</evidence>
<dbReference type="SUPFAM" id="SSF69255">
    <property type="entry name" value="gp5 N-terminal domain-like"/>
    <property type="match status" value="1"/>
</dbReference>
<dbReference type="Pfam" id="PF04717">
    <property type="entry name" value="Phage_base_V"/>
    <property type="match status" value="1"/>
</dbReference>
<dbReference type="NCBIfam" id="TIGR01646">
    <property type="entry name" value="vgr_GE"/>
    <property type="match status" value="1"/>
</dbReference>
<dbReference type="Gene3D" id="1.10.530.40">
    <property type="match status" value="1"/>
</dbReference>
<dbReference type="InterPro" id="IPR023346">
    <property type="entry name" value="Lysozyme-like_dom_sf"/>
</dbReference>
<dbReference type="NCBIfam" id="TIGR03361">
    <property type="entry name" value="VI_Rhs_Vgr"/>
    <property type="match status" value="1"/>
</dbReference>
<dbReference type="Pfam" id="PF22178">
    <property type="entry name" value="Gp5_trimer_C"/>
    <property type="match status" value="1"/>
</dbReference>
<dbReference type="Pfam" id="PF05954">
    <property type="entry name" value="Phage_GPD"/>
    <property type="match status" value="1"/>
</dbReference>
<dbReference type="InterPro" id="IPR054030">
    <property type="entry name" value="Gp5_Vgr_C"/>
</dbReference>
<evidence type="ECO:0000256" key="3">
    <source>
        <dbReference type="ARBA" id="ARBA00022525"/>
    </source>
</evidence>
<name>A0ABR8TKU1_9PSED</name>
<gene>
    <name evidence="10" type="primary">tssI</name>
    <name evidence="10" type="ORF">H9642_01785</name>
</gene>
<dbReference type="Gene3D" id="2.40.50.230">
    <property type="entry name" value="Gp5 N-terminal domain"/>
    <property type="match status" value="1"/>
</dbReference>
<keyword evidence="4" id="KW-0929">Antimicrobial</keyword>
<dbReference type="InterPro" id="IPR006533">
    <property type="entry name" value="T6SS_Vgr_RhsGE"/>
</dbReference>
<organism evidence="10 11">
    <name type="scientific">Serpens gallinarum</name>
    <dbReference type="NCBI Taxonomy" id="2763075"/>
    <lineage>
        <taxon>Bacteria</taxon>
        <taxon>Pseudomonadati</taxon>
        <taxon>Pseudomonadota</taxon>
        <taxon>Gammaproteobacteria</taxon>
        <taxon>Pseudomonadales</taxon>
        <taxon>Pseudomonadaceae</taxon>
        <taxon>Pseudomonas</taxon>
    </lineage>
</organism>
<proteinExistence type="inferred from homology"/>
<dbReference type="EMBL" id="JACSQG010000001">
    <property type="protein sequence ID" value="MBD7975914.1"/>
    <property type="molecule type" value="Genomic_DNA"/>
</dbReference>
<evidence type="ECO:0000256" key="4">
    <source>
        <dbReference type="ARBA" id="ARBA00022529"/>
    </source>
</evidence>
<keyword evidence="5" id="KW-0081">Bacteriolytic enzyme</keyword>
<evidence type="ECO:0000256" key="6">
    <source>
        <dbReference type="SAM" id="MobiDB-lite"/>
    </source>
</evidence>
<dbReference type="CDD" id="cd16902">
    <property type="entry name" value="pesticin_lyz"/>
    <property type="match status" value="1"/>
</dbReference>
<dbReference type="Gene3D" id="3.55.50.10">
    <property type="entry name" value="Baseplate protein-like domains"/>
    <property type="match status" value="1"/>
</dbReference>
<accession>A0ABR8TKU1</accession>
<dbReference type="Gene3D" id="2.30.110.50">
    <property type="match status" value="1"/>
</dbReference>
<keyword evidence="11" id="KW-1185">Reference proteome</keyword>
<dbReference type="SUPFAM" id="SSF53955">
    <property type="entry name" value="Lysozyme-like"/>
    <property type="match status" value="1"/>
</dbReference>
<feature type="domain" description="Pesticin C-terminal" evidence="8">
    <location>
        <begin position="699"/>
        <end position="848"/>
    </location>
</feature>
<evidence type="ECO:0000259" key="7">
    <source>
        <dbReference type="Pfam" id="PF04717"/>
    </source>
</evidence>
<comment type="caution">
    <text evidence="10">The sequence shown here is derived from an EMBL/GenBank/DDBJ whole genome shotgun (WGS) entry which is preliminary data.</text>
</comment>
<dbReference type="PANTHER" id="PTHR32305:SF15">
    <property type="entry name" value="PROTEIN RHSA-RELATED"/>
    <property type="match status" value="1"/>
</dbReference>
<protein>
    <submittedName>
        <fullName evidence="10">Type VI secretion system tip protein VgrG</fullName>
    </submittedName>
</protein>
<dbReference type="SUPFAM" id="SSF69349">
    <property type="entry name" value="Phage fibre proteins"/>
    <property type="match status" value="1"/>
</dbReference>
<keyword evidence="3" id="KW-0964">Secreted</keyword>
<dbReference type="InterPro" id="IPR050708">
    <property type="entry name" value="T6SS_VgrG/RHS"/>
</dbReference>
<dbReference type="Proteomes" id="UP000611945">
    <property type="component" value="Unassembled WGS sequence"/>
</dbReference>
<dbReference type="Gene3D" id="4.10.220.110">
    <property type="match status" value="1"/>
</dbReference>
<dbReference type="InterPro" id="IPR017847">
    <property type="entry name" value="T6SS_RhsGE_Vgr_subset"/>
</dbReference>
<evidence type="ECO:0000313" key="11">
    <source>
        <dbReference type="Proteomes" id="UP000611945"/>
    </source>
</evidence>
<dbReference type="InterPro" id="IPR031922">
    <property type="entry name" value="Pesticin_C"/>
</dbReference>